<gene>
    <name evidence="1" type="ORF">C1707_01085</name>
    <name evidence="2" type="ORF">CFHF_06800</name>
</gene>
<sequence>MDSTATLAPRIKIAQVNDLTNIAARFPLLSAPVQAINAKHQALGGDGGWLGKATIAHTLTPNKKGWYRHYQNGSIYWSQATGAHEVHGLIRNKWAAMGWENSFLGFPTSDELQGGGAGRLSAFQGGVIYWSPTTGAHEVHGLILEKYKQLGADKSYLGYPVSDELDLGVNNGRISNFEHGQIAWSPAIGAAASATTYQPAASSGGLIKPQGVGGDGAPQIRRRLVCAAHMYLTDHETFGSNEHGSADKQNEAVLTSDLPQDVLTMQKGAGGEMRVELKLIGQVKLSGDILIQGSALLYEGTSETTNDLDGDLDFTVLVPRDGVISRTVTVTNEDEGGDSGVISMTFSNFAA</sequence>
<dbReference type="EMBL" id="CP026100">
    <property type="protein sequence ID" value="AYV44962.1"/>
    <property type="molecule type" value="Genomic_DNA"/>
</dbReference>
<accession>A0A2N5CW47</accession>
<keyword evidence="4" id="KW-1185">Reference proteome</keyword>
<reference evidence="2 3" key="1">
    <citation type="submission" date="2017-12" db="EMBL/GenBank/DDBJ databases">
        <title>The genome sequence of Caulobacter flavus CGMCC1 15093.</title>
        <authorList>
            <person name="Gao J."/>
            <person name="Mao X."/>
            <person name="Sun J."/>
        </authorList>
    </citation>
    <scope>NUCLEOTIDE SEQUENCE [LARGE SCALE GENOMIC DNA]</scope>
    <source>
        <strain evidence="2 3">CGMCC1 15093</strain>
    </source>
</reference>
<evidence type="ECO:0008006" key="5">
    <source>
        <dbReference type="Google" id="ProtNLM"/>
    </source>
</evidence>
<dbReference type="EMBL" id="PJRQ01000012">
    <property type="protein sequence ID" value="PLR18033.1"/>
    <property type="molecule type" value="Genomic_DNA"/>
</dbReference>
<dbReference type="RefSeq" id="WP_101712269.1">
    <property type="nucleotide sequence ID" value="NZ_CP026100.1"/>
</dbReference>
<reference evidence="1 4" key="2">
    <citation type="submission" date="2018-01" db="EMBL/GenBank/DDBJ databases">
        <title>Complete genome sequence of Caulobacter flavus RHGG3.</title>
        <authorList>
            <person name="Yang E."/>
        </authorList>
    </citation>
    <scope>NUCLEOTIDE SEQUENCE [LARGE SCALE GENOMIC DNA]</scope>
    <source>
        <strain evidence="1 4">RHGG3</strain>
    </source>
</reference>
<dbReference type="KEGG" id="cfh:C1707_01085"/>
<dbReference type="OrthoDB" id="514320at2"/>
<evidence type="ECO:0000313" key="4">
    <source>
        <dbReference type="Proteomes" id="UP000281192"/>
    </source>
</evidence>
<organism evidence="2 3">
    <name type="scientific">Caulobacter flavus</name>
    <dbReference type="NCBI Taxonomy" id="1679497"/>
    <lineage>
        <taxon>Bacteria</taxon>
        <taxon>Pseudomonadati</taxon>
        <taxon>Pseudomonadota</taxon>
        <taxon>Alphaproteobacteria</taxon>
        <taxon>Caulobacterales</taxon>
        <taxon>Caulobacteraceae</taxon>
        <taxon>Caulobacter</taxon>
    </lineage>
</organism>
<evidence type="ECO:0000313" key="1">
    <source>
        <dbReference type="EMBL" id="AYV44962.1"/>
    </source>
</evidence>
<name>A0A2N5CW47_9CAUL</name>
<dbReference type="AlphaFoldDB" id="A0A2N5CW47"/>
<dbReference type="Proteomes" id="UP000234483">
    <property type="component" value="Unassembled WGS sequence"/>
</dbReference>
<protein>
    <recommendedName>
        <fullName evidence="5">LGFP repeat-containing protein</fullName>
    </recommendedName>
</protein>
<dbReference type="InterPro" id="IPR013207">
    <property type="entry name" value="LGFP"/>
</dbReference>
<evidence type="ECO:0000313" key="3">
    <source>
        <dbReference type="Proteomes" id="UP000234483"/>
    </source>
</evidence>
<dbReference type="Proteomes" id="UP000281192">
    <property type="component" value="Chromosome"/>
</dbReference>
<dbReference type="Pfam" id="PF08310">
    <property type="entry name" value="LGFP"/>
    <property type="match status" value="3"/>
</dbReference>
<proteinExistence type="predicted"/>
<evidence type="ECO:0000313" key="2">
    <source>
        <dbReference type="EMBL" id="PLR18033.1"/>
    </source>
</evidence>